<feature type="domain" description="Saccharopine dehydrogenase NADP binding" evidence="3">
    <location>
        <begin position="4"/>
        <end position="119"/>
    </location>
</feature>
<gene>
    <name evidence="5" type="primary">100641881</name>
</gene>
<keyword evidence="2" id="KW-0560">Oxidoreductase</keyword>
<evidence type="ECO:0000259" key="3">
    <source>
        <dbReference type="Pfam" id="PF03435"/>
    </source>
</evidence>
<keyword evidence="6" id="KW-1185">Reference proteome</keyword>
<dbReference type="GO" id="GO:0019878">
    <property type="term" value="P:lysine biosynthetic process via aminoadipic acid"/>
    <property type="evidence" value="ECO:0007669"/>
    <property type="project" value="TreeGrafter"/>
</dbReference>
<dbReference type="FunFam" id="3.40.50.720:FF:000072">
    <property type="entry name" value="Saccharopine dehydrogenase [NADP(+), L-glutamate-forming]"/>
    <property type="match status" value="1"/>
</dbReference>
<dbReference type="Gene3D" id="3.30.360.10">
    <property type="entry name" value="Dihydrodipicolinate Reductase, domain 2"/>
    <property type="match status" value="1"/>
</dbReference>
<dbReference type="GO" id="GO:0004753">
    <property type="term" value="F:saccharopine dehydrogenase activity"/>
    <property type="evidence" value="ECO:0007669"/>
    <property type="project" value="TreeGrafter"/>
</dbReference>
<dbReference type="OrthoDB" id="10059875at2759"/>
<dbReference type="AlphaFoldDB" id="A0A1X7VBR8"/>
<dbReference type="InterPro" id="IPR032095">
    <property type="entry name" value="Sacchrp_dh-like_C"/>
</dbReference>
<dbReference type="EnsemblMetazoa" id="Aqu2.1.37433_001">
    <property type="protein sequence ID" value="Aqu2.1.37433_001"/>
    <property type="gene ID" value="Aqu2.1.37433"/>
</dbReference>
<evidence type="ECO:0000259" key="4">
    <source>
        <dbReference type="Pfam" id="PF16653"/>
    </source>
</evidence>
<dbReference type="PANTHER" id="PTHR11133">
    <property type="entry name" value="SACCHAROPINE DEHYDROGENASE"/>
    <property type="match status" value="1"/>
</dbReference>
<feature type="domain" description="Saccharopine dehydrogenase-like C-terminal" evidence="4">
    <location>
        <begin position="123"/>
        <end position="438"/>
    </location>
</feature>
<dbReference type="PANTHER" id="PTHR11133:SF22">
    <property type="entry name" value="ALPHA-AMINOADIPIC SEMIALDEHYDE SYNTHASE, MITOCHONDRIAL"/>
    <property type="match status" value="1"/>
</dbReference>
<dbReference type="Gene3D" id="3.40.50.720">
    <property type="entry name" value="NAD(P)-binding Rossmann-like Domain"/>
    <property type="match status" value="1"/>
</dbReference>
<proteinExistence type="predicted"/>
<keyword evidence="1" id="KW-0521">NADP</keyword>
<dbReference type="Proteomes" id="UP000007879">
    <property type="component" value="Unassembled WGS sequence"/>
</dbReference>
<protein>
    <recommendedName>
        <fullName evidence="7">Saccharopine dehydrogenase</fullName>
    </recommendedName>
</protein>
<dbReference type="InterPro" id="IPR036291">
    <property type="entry name" value="NAD(P)-bd_dom_sf"/>
</dbReference>
<evidence type="ECO:0008006" key="7">
    <source>
        <dbReference type="Google" id="ProtNLM"/>
    </source>
</evidence>
<dbReference type="STRING" id="400682.A0A1X7VBR8"/>
<dbReference type="Pfam" id="PF16653">
    <property type="entry name" value="Sacchrp_dh_C"/>
    <property type="match status" value="1"/>
</dbReference>
<dbReference type="eggNOG" id="KOG0172">
    <property type="taxonomic scope" value="Eukaryota"/>
</dbReference>
<organism evidence="5">
    <name type="scientific">Amphimedon queenslandica</name>
    <name type="common">Sponge</name>
    <dbReference type="NCBI Taxonomy" id="400682"/>
    <lineage>
        <taxon>Eukaryota</taxon>
        <taxon>Metazoa</taxon>
        <taxon>Porifera</taxon>
        <taxon>Demospongiae</taxon>
        <taxon>Heteroscleromorpha</taxon>
        <taxon>Haplosclerida</taxon>
        <taxon>Niphatidae</taxon>
        <taxon>Amphimedon</taxon>
    </lineage>
</organism>
<dbReference type="InParanoid" id="A0A1X7VBR8"/>
<dbReference type="SUPFAM" id="SSF51735">
    <property type="entry name" value="NAD(P)-binding Rossmann-fold domains"/>
    <property type="match status" value="1"/>
</dbReference>
<name>A0A1X7VBR8_AMPQE</name>
<dbReference type="Gene3D" id="1.10.1870.10">
    <property type="entry name" value="Domain 3, Saccharopine reductase"/>
    <property type="match status" value="1"/>
</dbReference>
<evidence type="ECO:0000313" key="6">
    <source>
        <dbReference type="Proteomes" id="UP000007879"/>
    </source>
</evidence>
<dbReference type="InterPro" id="IPR005097">
    <property type="entry name" value="Sacchrp_dh_NADP-bd"/>
</dbReference>
<evidence type="ECO:0000256" key="2">
    <source>
        <dbReference type="ARBA" id="ARBA00023002"/>
    </source>
</evidence>
<dbReference type="KEGG" id="aqu:100641881"/>
<dbReference type="EnsemblMetazoa" id="XM_019994158.1">
    <property type="protein sequence ID" value="XP_019849717.1"/>
    <property type="gene ID" value="LOC100641881"/>
</dbReference>
<accession>A0A1X7VBR8</accession>
<dbReference type="SUPFAM" id="SSF55347">
    <property type="entry name" value="Glyceraldehyde-3-phosphate dehydrogenase-like, C-terminal domain"/>
    <property type="match status" value="1"/>
</dbReference>
<dbReference type="FunFam" id="3.30.360.10:FF:000008">
    <property type="entry name" value="Alpha-aminoadipic semialdehyde synthase, mitochondrial"/>
    <property type="match status" value="1"/>
</dbReference>
<evidence type="ECO:0000313" key="5">
    <source>
        <dbReference type="EnsemblMetazoa" id="Aqu2.1.37433_001"/>
    </source>
</evidence>
<sequence>MQRVLLLGSGRTCPPLVELLTRDKCVQVTVASNDASQAESMARSYPNTTAKHFNLSPDSDLSQLIKDHDLVMSLVPTTLHTIVARQCIDAKTNLVTASYVSPELASLHDSAQEAGVVIMNECGLDPGIDHLLAMDCIDNVHKNNGKILYFESWCGGLPHSSFAGNPLRYKFSWSPAGVLIAACNPARYLKGGKVVEIPAGGGIMREVKPMSNGFSTSLPLEGYPNRDSLKYRDLYGIQEAETVIRGTLRYQGYCKSVLALLELGLLDNETMPRLQPDAADITWSDLLAMLLSRTEVRGSNLKESVLEALQGDKEKYQIIQDLGLLSSTPVSLAGTPLRALASHLETMLELGPDEYDTVLLQHIVGIENSNSTKEEHCITLHMDGDKNGDTAMSKLVGKTAAIAAKIILSGQYKRKGVQRPLTPDIYEPALKALQDEGVHYDISVKKM</sequence>
<dbReference type="OMA" id="WNYKFTW"/>
<dbReference type="GO" id="GO:0005737">
    <property type="term" value="C:cytoplasm"/>
    <property type="evidence" value="ECO:0007669"/>
    <property type="project" value="TreeGrafter"/>
</dbReference>
<evidence type="ECO:0000256" key="1">
    <source>
        <dbReference type="ARBA" id="ARBA00022857"/>
    </source>
</evidence>
<dbReference type="Pfam" id="PF03435">
    <property type="entry name" value="Sacchrp_dh_NADP"/>
    <property type="match status" value="1"/>
</dbReference>
<dbReference type="InterPro" id="IPR051168">
    <property type="entry name" value="AASS"/>
</dbReference>
<reference evidence="5" key="2">
    <citation type="submission" date="2017-05" db="UniProtKB">
        <authorList>
            <consortium name="EnsemblMetazoa"/>
        </authorList>
    </citation>
    <scope>IDENTIFICATION</scope>
</reference>
<reference evidence="6" key="1">
    <citation type="journal article" date="2010" name="Nature">
        <title>The Amphimedon queenslandica genome and the evolution of animal complexity.</title>
        <authorList>
            <person name="Srivastava M."/>
            <person name="Simakov O."/>
            <person name="Chapman J."/>
            <person name="Fahey B."/>
            <person name="Gauthier M.E."/>
            <person name="Mitros T."/>
            <person name="Richards G.S."/>
            <person name="Conaco C."/>
            <person name="Dacre M."/>
            <person name="Hellsten U."/>
            <person name="Larroux C."/>
            <person name="Putnam N.H."/>
            <person name="Stanke M."/>
            <person name="Adamska M."/>
            <person name="Darling A."/>
            <person name="Degnan S.M."/>
            <person name="Oakley T.H."/>
            <person name="Plachetzki D.C."/>
            <person name="Zhai Y."/>
            <person name="Adamski M."/>
            <person name="Calcino A."/>
            <person name="Cummins S.F."/>
            <person name="Goodstein D.M."/>
            <person name="Harris C."/>
            <person name="Jackson D.J."/>
            <person name="Leys S.P."/>
            <person name="Shu S."/>
            <person name="Woodcroft B.J."/>
            <person name="Vervoort M."/>
            <person name="Kosik K.S."/>
            <person name="Manning G."/>
            <person name="Degnan B.M."/>
            <person name="Rokhsar D.S."/>
        </authorList>
    </citation>
    <scope>NUCLEOTIDE SEQUENCE [LARGE SCALE GENOMIC DNA]</scope>
</reference>